<name>A0A437AHH4_9MICR</name>
<sequence>MFNYISSFKDSIIVINKNKLICVNNGTIKELNHSNNIVIIEENYFIDSEKNLYKVDKDVMRFITKLEKGVSKLCFYKNNLFLADRFGDVYKISEKNELILGNLTYNTSLVIHNDLIYTSDKYGRIRISDLKGTILSYEFISKNPIISMCMISKGLVVCTTTKLIFLDIFYKINSEFDISNIRKVIKFDDESVLVLADKTMLFNSQGLISTFEFAFDACVNKNDIFFINKEKDLIYDKKILLKLQDDFLNYLDNLK</sequence>
<dbReference type="EMBL" id="RCSS01000843">
    <property type="protein sequence ID" value="RVD90567.1"/>
    <property type="molecule type" value="Genomic_DNA"/>
</dbReference>
<dbReference type="OrthoDB" id="339900at2759"/>
<reference evidence="1 2" key="1">
    <citation type="submission" date="2018-10" db="EMBL/GenBank/DDBJ databases">
        <title>Draft genome sequence of the microsporidian Tubulinosema ratisbonensis.</title>
        <authorList>
            <person name="Polonais V."/>
            <person name="Peyretaillade E."/>
            <person name="Niehus S."/>
            <person name="Wawrzyniak I."/>
            <person name="Franchet A."/>
            <person name="Gaspin C."/>
            <person name="Reichstadt M."/>
            <person name="Belser C."/>
            <person name="Labadie K."/>
            <person name="Delbac F."/>
            <person name="Ferrandon D."/>
        </authorList>
    </citation>
    <scope>NUCLEOTIDE SEQUENCE [LARGE SCALE GENOMIC DNA]</scope>
    <source>
        <strain evidence="1 2">Franzen</strain>
    </source>
</reference>
<organism evidence="1 2">
    <name type="scientific">Tubulinosema ratisbonensis</name>
    <dbReference type="NCBI Taxonomy" id="291195"/>
    <lineage>
        <taxon>Eukaryota</taxon>
        <taxon>Fungi</taxon>
        <taxon>Fungi incertae sedis</taxon>
        <taxon>Microsporidia</taxon>
        <taxon>Tubulinosematoidea</taxon>
        <taxon>Tubulinosematidae</taxon>
        <taxon>Tubulinosema</taxon>
    </lineage>
</organism>
<dbReference type="AlphaFoldDB" id="A0A437AHH4"/>
<evidence type="ECO:0000313" key="1">
    <source>
        <dbReference type="EMBL" id="RVD90567.1"/>
    </source>
</evidence>
<dbReference type="SUPFAM" id="SSF50978">
    <property type="entry name" value="WD40 repeat-like"/>
    <property type="match status" value="1"/>
</dbReference>
<gene>
    <name evidence="1" type="ORF">TUBRATIS_30080</name>
</gene>
<proteinExistence type="predicted"/>
<evidence type="ECO:0000313" key="2">
    <source>
        <dbReference type="Proteomes" id="UP000282876"/>
    </source>
</evidence>
<dbReference type="InterPro" id="IPR036322">
    <property type="entry name" value="WD40_repeat_dom_sf"/>
</dbReference>
<protein>
    <submittedName>
        <fullName evidence="1">Uncharacterized protein</fullName>
    </submittedName>
</protein>
<keyword evidence="2" id="KW-1185">Reference proteome</keyword>
<accession>A0A437AHH4</accession>
<comment type="caution">
    <text evidence="1">The sequence shown here is derived from an EMBL/GenBank/DDBJ whole genome shotgun (WGS) entry which is preliminary data.</text>
</comment>
<dbReference type="VEuPathDB" id="MicrosporidiaDB:TUBRATIS_30080"/>
<dbReference type="Proteomes" id="UP000282876">
    <property type="component" value="Unassembled WGS sequence"/>
</dbReference>